<evidence type="ECO:0000256" key="3">
    <source>
        <dbReference type="ARBA" id="ARBA00022722"/>
    </source>
</evidence>
<dbReference type="PANTHER" id="PTHR37984:SF5">
    <property type="entry name" value="PROTEIN NYNRIN-LIKE"/>
    <property type="match status" value="1"/>
</dbReference>
<feature type="region of interest" description="Disordered" evidence="6">
    <location>
        <begin position="1"/>
        <end position="56"/>
    </location>
</feature>
<keyword evidence="2" id="KW-0548">Nucleotidyltransferase</keyword>
<dbReference type="Gene3D" id="3.30.70.270">
    <property type="match status" value="2"/>
</dbReference>
<evidence type="ECO:0000313" key="10">
    <source>
        <dbReference type="EMBL" id="KAJ8773394.1"/>
    </source>
</evidence>
<dbReference type="GO" id="GO:0004519">
    <property type="term" value="F:endonuclease activity"/>
    <property type="evidence" value="ECO:0007669"/>
    <property type="project" value="UniProtKB-KW"/>
</dbReference>
<evidence type="ECO:0008006" key="12">
    <source>
        <dbReference type="Google" id="ProtNLM"/>
    </source>
</evidence>
<evidence type="ECO:0000259" key="8">
    <source>
        <dbReference type="Pfam" id="PF03732"/>
    </source>
</evidence>
<dbReference type="AlphaFoldDB" id="A0AAV8U5B9"/>
<dbReference type="EMBL" id="JAIWQS010000002">
    <property type="protein sequence ID" value="KAJ8773394.1"/>
    <property type="molecule type" value="Genomic_DNA"/>
</dbReference>
<dbReference type="CDD" id="cd00303">
    <property type="entry name" value="retropepsin_like"/>
    <property type="match status" value="1"/>
</dbReference>
<keyword evidence="4" id="KW-0255">Endonuclease</keyword>
<dbReference type="Gene3D" id="3.10.10.10">
    <property type="entry name" value="HIV Type 1 Reverse Transcriptase, subunit A, domain 1"/>
    <property type="match status" value="1"/>
</dbReference>
<dbReference type="Pfam" id="PF00078">
    <property type="entry name" value="RVT_1"/>
    <property type="match status" value="1"/>
</dbReference>
<feature type="domain" description="Reverse transcriptase" evidence="7">
    <location>
        <begin position="632"/>
        <end position="778"/>
    </location>
</feature>
<dbReference type="GO" id="GO:0016779">
    <property type="term" value="F:nucleotidyltransferase activity"/>
    <property type="evidence" value="ECO:0007669"/>
    <property type="project" value="UniProtKB-KW"/>
</dbReference>
<dbReference type="CDD" id="cd01647">
    <property type="entry name" value="RT_LTR"/>
    <property type="match status" value="1"/>
</dbReference>
<dbReference type="Proteomes" id="UP001159364">
    <property type="component" value="Linkage Group LG02"/>
</dbReference>
<keyword evidence="3" id="KW-0540">Nuclease</keyword>
<dbReference type="PANTHER" id="PTHR37984">
    <property type="entry name" value="PROTEIN CBG26694"/>
    <property type="match status" value="1"/>
</dbReference>
<dbReference type="FunFam" id="3.30.70.270:FF:000020">
    <property type="entry name" value="Transposon Tf2-6 polyprotein-like Protein"/>
    <property type="match status" value="1"/>
</dbReference>
<dbReference type="Pfam" id="PF08284">
    <property type="entry name" value="RVP_2"/>
    <property type="match status" value="1"/>
</dbReference>
<dbReference type="Pfam" id="PF03732">
    <property type="entry name" value="Retrotrans_gag"/>
    <property type="match status" value="1"/>
</dbReference>
<keyword evidence="5" id="KW-0511">Multifunctional enzyme</keyword>
<dbReference type="SUPFAM" id="SSF56672">
    <property type="entry name" value="DNA/RNA polymerases"/>
    <property type="match status" value="1"/>
</dbReference>
<evidence type="ECO:0000313" key="11">
    <source>
        <dbReference type="Proteomes" id="UP001159364"/>
    </source>
</evidence>
<sequence length="1010" mass="115349">MPPRRRTRGVLQGSIAPDSPLREESTDESVAPGVAPAEVSLGQSSEPLRSQTQPPETLPGIYSILCSAPAKKGRQFDRLWKYGAVDFNGTTDPKEAETWLRKIERVLDQMECEDDERVVYAASLLQGDALHWWEAVSGSQTRPVGLTWGDFLTVYRKKYLSEVCIQQKQREFLSLTQREMTVAEYERRFTQLSRYASELMFSEAAKCRRFESGLHLAIREKVVVQNFVDFQQLVEAALRVENIENIKSTVSRKRKGREQFRRGGGTSIPERNVRTFPVQSEERSTASMVGGNRRGDGERPPLPNCEHCGRHHRGECFRRGHIARQCPKPDRREGSQMQASRRTKPVGQKAVTEVGSSGVPKRAHPPDRSRGQAPARVFAMTREEAETAPEVVTGMIKLFDVDVLALIDPGSTHSFVSSGRTICGRVLSPLDTPLMVSTPIDQFIVISQVYRDCEIEISGGKFVVDLMPLKMGGLDVILGMDTLEKYHANLDCKQKIMEFESENGRKMVFVGDRRVSPPRIISAVSAERLMWKGCEAFLAYVLDTEADRGRLEDIPVVREFSDVFPEELPGLPPPREIEFPVELLPGTTPISILSYRMAPAELKELKEQLEDLLEKGYIRPSSSPWGAPVLFVKKKDGSLRMCVDYRKLNHATIKNRYPLPRIDDLFDQLQGVRVFSKIDLRSGYHQLRIKETDVSKIAFRTRYGHFEFLVMPFGVFKSFLDQFIIVFIDDILVYSKSDEEHEDYLRVALEILRKNELYAKFDKCEFWLKEVVFLGHVISERGVHVDPQKIEAVVKWEAPKNVAEVRSFLGLAGYYKRFVEGFSLIVAPLSKLTRKNQKFEWTEECQSSFEELKNRLTTAPILTLPYGDDGYIVYSDASRKGLGCVLMQGEKIWRHYLYGVTTRVFTDHKSLKYLLTQKELNLRQRRWLELLKDYDLVIDYHSGKANVVADALSRKSTMAQVETVYLPLLKELARLDVTLRQVEPDRVLENFRVRPVLRGKIKELQECMSA</sequence>
<dbReference type="InterPro" id="IPR041577">
    <property type="entry name" value="RT_RNaseH_2"/>
</dbReference>
<dbReference type="InterPro" id="IPR000477">
    <property type="entry name" value="RT_dom"/>
</dbReference>
<feature type="compositionally biased region" description="Polar residues" evidence="6">
    <location>
        <begin position="41"/>
        <end position="55"/>
    </location>
</feature>
<evidence type="ECO:0000256" key="1">
    <source>
        <dbReference type="ARBA" id="ARBA00022679"/>
    </source>
</evidence>
<dbReference type="InterPro" id="IPR005162">
    <property type="entry name" value="Retrotrans_gag_dom"/>
</dbReference>
<evidence type="ECO:0000259" key="9">
    <source>
        <dbReference type="Pfam" id="PF17919"/>
    </source>
</evidence>
<feature type="domain" description="Retrotransposon gag" evidence="8">
    <location>
        <begin position="120"/>
        <end position="215"/>
    </location>
</feature>
<protein>
    <recommendedName>
        <fullName evidence="12">Reverse transcriptase</fullName>
    </recommendedName>
</protein>
<dbReference type="InterPro" id="IPR043502">
    <property type="entry name" value="DNA/RNA_pol_sf"/>
</dbReference>
<dbReference type="Gene3D" id="2.40.70.10">
    <property type="entry name" value="Acid Proteases"/>
    <property type="match status" value="1"/>
</dbReference>
<evidence type="ECO:0000256" key="4">
    <source>
        <dbReference type="ARBA" id="ARBA00022759"/>
    </source>
</evidence>
<keyword evidence="11" id="KW-1185">Reference proteome</keyword>
<organism evidence="10 11">
    <name type="scientific">Erythroxylum novogranatense</name>
    <dbReference type="NCBI Taxonomy" id="1862640"/>
    <lineage>
        <taxon>Eukaryota</taxon>
        <taxon>Viridiplantae</taxon>
        <taxon>Streptophyta</taxon>
        <taxon>Embryophyta</taxon>
        <taxon>Tracheophyta</taxon>
        <taxon>Spermatophyta</taxon>
        <taxon>Magnoliopsida</taxon>
        <taxon>eudicotyledons</taxon>
        <taxon>Gunneridae</taxon>
        <taxon>Pentapetalae</taxon>
        <taxon>rosids</taxon>
        <taxon>fabids</taxon>
        <taxon>Malpighiales</taxon>
        <taxon>Erythroxylaceae</taxon>
        <taxon>Erythroxylum</taxon>
    </lineage>
</organism>
<evidence type="ECO:0000256" key="2">
    <source>
        <dbReference type="ARBA" id="ARBA00022695"/>
    </source>
</evidence>
<dbReference type="InterPro" id="IPR021109">
    <property type="entry name" value="Peptidase_aspartic_dom_sf"/>
</dbReference>
<comment type="caution">
    <text evidence="10">The sequence shown here is derived from an EMBL/GenBank/DDBJ whole genome shotgun (WGS) entry which is preliminary data.</text>
</comment>
<dbReference type="FunFam" id="3.30.70.270:FF:000003">
    <property type="entry name" value="Transposon Ty3-G Gag-Pol polyprotein"/>
    <property type="match status" value="1"/>
</dbReference>
<reference evidence="10 11" key="1">
    <citation type="submission" date="2021-09" db="EMBL/GenBank/DDBJ databases">
        <title>Genomic insights and catalytic innovation underlie evolution of tropane alkaloids biosynthesis.</title>
        <authorList>
            <person name="Wang Y.-J."/>
            <person name="Tian T."/>
            <person name="Huang J.-P."/>
            <person name="Huang S.-X."/>
        </authorList>
    </citation>
    <scope>NUCLEOTIDE SEQUENCE [LARGE SCALE GENOMIC DNA]</scope>
    <source>
        <strain evidence="10">KIB-2018</strain>
        <tissue evidence="10">Leaf</tissue>
    </source>
</reference>
<dbReference type="InterPro" id="IPR043128">
    <property type="entry name" value="Rev_trsase/Diguanyl_cyclase"/>
</dbReference>
<evidence type="ECO:0000259" key="7">
    <source>
        <dbReference type="Pfam" id="PF00078"/>
    </source>
</evidence>
<dbReference type="Pfam" id="PF17919">
    <property type="entry name" value="RT_RNaseH_2"/>
    <property type="match status" value="1"/>
</dbReference>
<dbReference type="SUPFAM" id="SSF50630">
    <property type="entry name" value="Acid proteases"/>
    <property type="match status" value="1"/>
</dbReference>
<feature type="region of interest" description="Disordered" evidence="6">
    <location>
        <begin position="277"/>
        <end position="300"/>
    </location>
</feature>
<dbReference type="InterPro" id="IPR050951">
    <property type="entry name" value="Retrovirus_Pol_polyprotein"/>
</dbReference>
<feature type="region of interest" description="Disordered" evidence="6">
    <location>
        <begin position="325"/>
        <end position="373"/>
    </location>
</feature>
<accession>A0AAV8U5B9</accession>
<gene>
    <name evidence="10" type="ORF">K2173_028571</name>
</gene>
<dbReference type="CDD" id="cd09274">
    <property type="entry name" value="RNase_HI_RT_Ty3"/>
    <property type="match status" value="1"/>
</dbReference>
<name>A0AAV8U5B9_9ROSI</name>
<proteinExistence type="predicted"/>
<keyword evidence="1" id="KW-0808">Transferase</keyword>
<evidence type="ECO:0000256" key="5">
    <source>
        <dbReference type="ARBA" id="ARBA00023268"/>
    </source>
</evidence>
<keyword evidence="4" id="KW-0378">Hydrolase</keyword>
<feature type="domain" description="Reverse transcriptase/retrotransposon-derived protein RNase H-like" evidence="9">
    <location>
        <begin position="841"/>
        <end position="919"/>
    </location>
</feature>
<evidence type="ECO:0000256" key="6">
    <source>
        <dbReference type="SAM" id="MobiDB-lite"/>
    </source>
</evidence>